<keyword evidence="1" id="KW-0472">Membrane</keyword>
<evidence type="ECO:0000313" key="3">
    <source>
        <dbReference type="Proteomes" id="UP000198847"/>
    </source>
</evidence>
<evidence type="ECO:0000256" key="1">
    <source>
        <dbReference type="SAM" id="Phobius"/>
    </source>
</evidence>
<feature type="transmembrane region" description="Helical" evidence="1">
    <location>
        <begin position="6"/>
        <end position="35"/>
    </location>
</feature>
<sequence>MEWGGSWNWIWIILGMVILAILLGLPILLLIGFALGMAFDSYWKKLLAEFDFNFGDTPA</sequence>
<keyword evidence="3" id="KW-1185">Reference proteome</keyword>
<evidence type="ECO:0000313" key="2">
    <source>
        <dbReference type="EMBL" id="SEP33414.1"/>
    </source>
</evidence>
<dbReference type="Proteomes" id="UP000198847">
    <property type="component" value="Unassembled WGS sequence"/>
</dbReference>
<accession>A0A1H8X0J0</accession>
<protein>
    <submittedName>
        <fullName evidence="2">Uncharacterized protein</fullName>
    </submittedName>
</protein>
<gene>
    <name evidence="2" type="ORF">SAMN04490178_11944</name>
</gene>
<dbReference type="EMBL" id="FODY01000019">
    <property type="protein sequence ID" value="SEP33414.1"/>
    <property type="molecule type" value="Genomic_DNA"/>
</dbReference>
<dbReference type="AlphaFoldDB" id="A0A1H8X0J0"/>
<organism evidence="2 3">
    <name type="scientific">Propionispora vibrioides</name>
    <dbReference type="NCBI Taxonomy" id="112903"/>
    <lineage>
        <taxon>Bacteria</taxon>
        <taxon>Bacillati</taxon>
        <taxon>Bacillota</taxon>
        <taxon>Negativicutes</taxon>
        <taxon>Selenomonadales</taxon>
        <taxon>Sporomusaceae</taxon>
        <taxon>Propionispora</taxon>
    </lineage>
</organism>
<keyword evidence="1" id="KW-1133">Transmembrane helix</keyword>
<name>A0A1H8X0J0_9FIRM</name>
<proteinExistence type="predicted"/>
<reference evidence="2 3" key="1">
    <citation type="submission" date="2016-10" db="EMBL/GenBank/DDBJ databases">
        <authorList>
            <person name="de Groot N.N."/>
        </authorList>
    </citation>
    <scope>NUCLEOTIDE SEQUENCE [LARGE SCALE GENOMIC DNA]</scope>
    <source>
        <strain evidence="2 3">DSM 13305</strain>
    </source>
</reference>
<keyword evidence="1" id="KW-0812">Transmembrane</keyword>
<dbReference type="RefSeq" id="WP_091748970.1">
    <property type="nucleotide sequence ID" value="NZ_FODY01000019.1"/>
</dbReference>